<name>A0AAV7MTV7_PLEWA</name>
<feature type="transmembrane region" description="Helical" evidence="13">
    <location>
        <begin position="95"/>
        <end position="114"/>
    </location>
</feature>
<dbReference type="PROSITE" id="PS50262">
    <property type="entry name" value="G_PROTEIN_RECEP_F1_2"/>
    <property type="match status" value="1"/>
</dbReference>
<dbReference type="GO" id="GO:0010447">
    <property type="term" value="P:response to acidic pH"/>
    <property type="evidence" value="ECO:0007669"/>
    <property type="project" value="UniProtKB-ARBA"/>
</dbReference>
<dbReference type="GO" id="GO:0007189">
    <property type="term" value="P:adenylate cyclase-activating G protein-coupled receptor signaling pathway"/>
    <property type="evidence" value="ECO:0007669"/>
    <property type="project" value="UniProtKB-ARBA"/>
</dbReference>
<evidence type="ECO:0000256" key="3">
    <source>
        <dbReference type="ARBA" id="ARBA00022475"/>
    </source>
</evidence>
<feature type="domain" description="G-protein coupled receptors family 1 profile" evidence="14">
    <location>
        <begin position="35"/>
        <end position="287"/>
    </location>
</feature>
<dbReference type="PRINTS" id="PR00237">
    <property type="entry name" value="GPCRRHODOPSN"/>
</dbReference>
<dbReference type="PANTHER" id="PTHR24234">
    <property type="entry name" value="LYSOPHOSPHATIDIC ACID RECEPTOR 5/SPHINGOSYLPHOSPHORYLCHOLINE RECEPTOR"/>
    <property type="match status" value="1"/>
</dbReference>
<evidence type="ECO:0000256" key="11">
    <source>
        <dbReference type="ARBA" id="ARBA00023224"/>
    </source>
</evidence>
<dbReference type="PRINTS" id="PR01147">
    <property type="entry name" value="GPR4RECEPTOR"/>
</dbReference>
<evidence type="ECO:0000256" key="10">
    <source>
        <dbReference type="ARBA" id="ARBA00023180"/>
    </source>
</evidence>
<keyword evidence="7 13" id="KW-0472">Membrane</keyword>
<evidence type="ECO:0000256" key="5">
    <source>
        <dbReference type="ARBA" id="ARBA00022989"/>
    </source>
</evidence>
<protein>
    <recommendedName>
        <fullName evidence="14">G-protein coupled receptors family 1 profile domain-containing protein</fullName>
    </recommendedName>
</protein>
<evidence type="ECO:0000256" key="7">
    <source>
        <dbReference type="ARBA" id="ARBA00023136"/>
    </source>
</evidence>
<dbReference type="GO" id="GO:0005886">
    <property type="term" value="C:plasma membrane"/>
    <property type="evidence" value="ECO:0007669"/>
    <property type="project" value="UniProtKB-SubCell"/>
</dbReference>
<gene>
    <name evidence="15" type="ORF">NDU88_003910</name>
</gene>
<dbReference type="Pfam" id="PF00001">
    <property type="entry name" value="7tm_1"/>
    <property type="match status" value="1"/>
</dbReference>
<dbReference type="EMBL" id="JANPWB010000013">
    <property type="protein sequence ID" value="KAJ1106509.1"/>
    <property type="molecule type" value="Genomic_DNA"/>
</dbReference>
<evidence type="ECO:0000313" key="16">
    <source>
        <dbReference type="Proteomes" id="UP001066276"/>
    </source>
</evidence>
<reference evidence="15" key="1">
    <citation type="journal article" date="2022" name="bioRxiv">
        <title>Sequencing and chromosome-scale assembly of the giantPleurodeles waltlgenome.</title>
        <authorList>
            <person name="Brown T."/>
            <person name="Elewa A."/>
            <person name="Iarovenko S."/>
            <person name="Subramanian E."/>
            <person name="Araus A.J."/>
            <person name="Petzold A."/>
            <person name="Susuki M."/>
            <person name="Suzuki K.-i.T."/>
            <person name="Hayashi T."/>
            <person name="Toyoda A."/>
            <person name="Oliveira C."/>
            <person name="Osipova E."/>
            <person name="Leigh N.D."/>
            <person name="Simon A."/>
            <person name="Yun M.H."/>
        </authorList>
    </citation>
    <scope>NUCLEOTIDE SEQUENCE</scope>
    <source>
        <strain evidence="15">20211129_DDA</strain>
        <tissue evidence="15">Liver</tissue>
    </source>
</reference>
<comment type="similarity">
    <text evidence="2 12">Belongs to the G-protein coupled receptor 1 family.</text>
</comment>
<dbReference type="SUPFAM" id="SSF81321">
    <property type="entry name" value="Family A G protein-coupled receptor-like"/>
    <property type="match status" value="1"/>
</dbReference>
<feature type="transmembrane region" description="Helical" evidence="13">
    <location>
        <begin position="135"/>
        <end position="155"/>
    </location>
</feature>
<dbReference type="AlphaFoldDB" id="A0AAV7MTV7"/>
<comment type="subcellular location">
    <subcellularLocation>
        <location evidence="1">Cell membrane</location>
        <topology evidence="1">Multi-pass membrane protein</topology>
    </subcellularLocation>
</comment>
<feature type="transmembrane region" description="Helical" evidence="13">
    <location>
        <begin position="184"/>
        <end position="205"/>
    </location>
</feature>
<keyword evidence="8" id="KW-1015">Disulfide bond</keyword>
<keyword evidence="5 13" id="KW-1133">Transmembrane helix</keyword>
<keyword evidence="6 12" id="KW-0297">G-protein coupled receptor</keyword>
<evidence type="ECO:0000256" key="2">
    <source>
        <dbReference type="ARBA" id="ARBA00010663"/>
    </source>
</evidence>
<evidence type="ECO:0000256" key="1">
    <source>
        <dbReference type="ARBA" id="ARBA00004651"/>
    </source>
</evidence>
<dbReference type="PANTHER" id="PTHR24234:SF10">
    <property type="entry name" value="G-PROTEIN COUPLED RECEPTOR 4"/>
    <property type="match status" value="1"/>
</dbReference>
<evidence type="ECO:0000256" key="9">
    <source>
        <dbReference type="ARBA" id="ARBA00023170"/>
    </source>
</evidence>
<feature type="transmembrane region" description="Helical" evidence="13">
    <location>
        <begin position="56"/>
        <end position="75"/>
    </location>
</feature>
<keyword evidence="16" id="KW-1185">Reference proteome</keyword>
<evidence type="ECO:0000256" key="8">
    <source>
        <dbReference type="ARBA" id="ARBA00023157"/>
    </source>
</evidence>
<accession>A0AAV7MTV7</accession>
<keyword evidence="10" id="KW-0325">Glycoprotein</keyword>
<dbReference type="InterPro" id="IPR017452">
    <property type="entry name" value="GPCR_Rhodpsn_7TM"/>
</dbReference>
<dbReference type="Proteomes" id="UP001066276">
    <property type="component" value="Chromosome 9"/>
</dbReference>
<evidence type="ECO:0000256" key="6">
    <source>
        <dbReference type="ARBA" id="ARBA00023040"/>
    </source>
</evidence>
<keyword evidence="9 12" id="KW-0675">Receptor</keyword>
<dbReference type="InterPro" id="IPR002276">
    <property type="entry name" value="GPR4_orph"/>
</dbReference>
<dbReference type="InterPro" id="IPR000276">
    <property type="entry name" value="GPCR_Rhodpsn"/>
</dbReference>
<dbReference type="GO" id="GO:0004930">
    <property type="term" value="F:G protein-coupled receptor activity"/>
    <property type="evidence" value="ECO:0007669"/>
    <property type="project" value="UniProtKB-KW"/>
</dbReference>
<keyword evidence="3" id="KW-1003">Cell membrane</keyword>
<feature type="transmembrane region" description="Helical" evidence="13">
    <location>
        <begin position="226"/>
        <end position="244"/>
    </location>
</feature>
<keyword evidence="11 12" id="KW-0807">Transducer</keyword>
<evidence type="ECO:0000256" key="12">
    <source>
        <dbReference type="RuleBase" id="RU000688"/>
    </source>
</evidence>
<organism evidence="15 16">
    <name type="scientific">Pleurodeles waltl</name>
    <name type="common">Iberian ribbed newt</name>
    <dbReference type="NCBI Taxonomy" id="8319"/>
    <lineage>
        <taxon>Eukaryota</taxon>
        <taxon>Metazoa</taxon>
        <taxon>Chordata</taxon>
        <taxon>Craniata</taxon>
        <taxon>Vertebrata</taxon>
        <taxon>Euteleostomi</taxon>
        <taxon>Amphibia</taxon>
        <taxon>Batrachia</taxon>
        <taxon>Caudata</taxon>
        <taxon>Salamandroidea</taxon>
        <taxon>Salamandridae</taxon>
        <taxon>Pleurodelinae</taxon>
        <taxon>Pleurodeles</taxon>
    </lineage>
</organism>
<evidence type="ECO:0000259" key="14">
    <source>
        <dbReference type="PROSITE" id="PS50262"/>
    </source>
</evidence>
<evidence type="ECO:0000313" key="15">
    <source>
        <dbReference type="EMBL" id="KAJ1106509.1"/>
    </source>
</evidence>
<evidence type="ECO:0000256" key="4">
    <source>
        <dbReference type="ARBA" id="ARBA00022692"/>
    </source>
</evidence>
<feature type="transmembrane region" description="Helical" evidence="13">
    <location>
        <begin position="24"/>
        <end position="44"/>
    </location>
</feature>
<sequence>MCNSTLHKSCNVESKIDHLFPPTLYIFVIIIGLPANCLALWAAYLQVKQKNELGVYLINLSIADLLYIGTLPLWIDYFLHYDNWIHGQESCKLFGFVFYTNIYISIAFLCCISLDRYLAVAHPLKFPKVRRVKTAVGVSALVWTVEICANSAPLFHDELFNDRYNHTFCFEKYPMEDWVAWMNLYRIFIGFLFPWLVMLLSYHGILRAVRGNISTEKQEKAKIKRLALSLIIIILICFAPYHVILLTRSVMYLSRSCDCSFEEKIFVSYHTSLALTSLNCIADPILYCFVNEGARSDITKMLAVVGRFFTSSVPQQMANSSLTIQTPMSFKTKFLSAEELPMNTLTLKTRGMLSCDLCLTLCMWLYRFLLFQIMIERMGNVLKGDGRCPDTQECRGMFLLIFFSINFSDL</sequence>
<evidence type="ECO:0000256" key="13">
    <source>
        <dbReference type="SAM" id="Phobius"/>
    </source>
</evidence>
<comment type="caution">
    <text evidence="15">The sequence shown here is derived from an EMBL/GenBank/DDBJ whole genome shotgun (WGS) entry which is preliminary data.</text>
</comment>
<keyword evidence="4 12" id="KW-0812">Transmembrane</keyword>
<dbReference type="CDD" id="cd15366">
    <property type="entry name" value="7tmA_GPR4"/>
    <property type="match status" value="1"/>
</dbReference>
<proteinExistence type="inferred from homology"/>
<dbReference type="PROSITE" id="PS00237">
    <property type="entry name" value="G_PROTEIN_RECEP_F1_1"/>
    <property type="match status" value="1"/>
</dbReference>
<dbReference type="FunFam" id="1.20.1070.10:FF:000065">
    <property type="entry name" value="G-protein coupled receptor 4"/>
    <property type="match status" value="1"/>
</dbReference>
<dbReference type="Gene3D" id="1.20.1070.10">
    <property type="entry name" value="Rhodopsin 7-helix transmembrane proteins"/>
    <property type="match status" value="1"/>
</dbReference>